<organism evidence="17">
    <name type="scientific">Lamprotornis superbus</name>
    <dbReference type="NCBI Taxonomy" id="245042"/>
    <lineage>
        <taxon>Eukaryota</taxon>
        <taxon>Metazoa</taxon>
        <taxon>Chordata</taxon>
        <taxon>Craniata</taxon>
        <taxon>Vertebrata</taxon>
        <taxon>Euteleostomi</taxon>
        <taxon>Archelosauria</taxon>
        <taxon>Archosauria</taxon>
        <taxon>Dinosauria</taxon>
        <taxon>Saurischia</taxon>
        <taxon>Theropoda</taxon>
        <taxon>Coelurosauria</taxon>
        <taxon>Aves</taxon>
        <taxon>Neognathae</taxon>
        <taxon>Neoaves</taxon>
        <taxon>Telluraves</taxon>
        <taxon>Australaves</taxon>
        <taxon>Passeriformes</taxon>
        <taxon>Sturnidae</taxon>
        <taxon>Lamprotornis</taxon>
    </lineage>
</organism>
<evidence type="ECO:0000256" key="7">
    <source>
        <dbReference type="ARBA" id="ARBA00022723"/>
    </source>
</evidence>
<dbReference type="InterPro" id="IPR000834">
    <property type="entry name" value="Peptidase_M14"/>
</dbReference>
<evidence type="ECO:0000256" key="15">
    <source>
        <dbReference type="SAM" id="SignalP"/>
    </source>
</evidence>
<comment type="cofactor">
    <cofactor evidence="1">
        <name>Zn(2+)</name>
        <dbReference type="ChEBI" id="CHEBI:29105"/>
    </cofactor>
</comment>
<feature type="active site" description="Proton donor/acceptor" evidence="13">
    <location>
        <position position="1091"/>
    </location>
</feature>
<keyword evidence="6" id="KW-0645">Protease</keyword>
<evidence type="ECO:0000256" key="10">
    <source>
        <dbReference type="ARBA" id="ARBA00022833"/>
    </source>
</evidence>
<keyword evidence="12" id="KW-1015">Disulfide bond</keyword>
<dbReference type="SMART" id="SM00631">
    <property type="entry name" value="Zn_pept"/>
    <property type="match status" value="3"/>
</dbReference>
<name>A0A835NF37_9PASS</name>
<evidence type="ECO:0000256" key="8">
    <source>
        <dbReference type="ARBA" id="ARBA00022729"/>
    </source>
</evidence>
<protein>
    <submittedName>
        <fullName evidence="17">Carboxypeptidase A2</fullName>
    </submittedName>
</protein>
<dbReference type="SUPFAM" id="SSF53187">
    <property type="entry name" value="Zn-dependent exopeptidases"/>
    <property type="match status" value="3"/>
</dbReference>
<evidence type="ECO:0000259" key="16">
    <source>
        <dbReference type="PROSITE" id="PS52035"/>
    </source>
</evidence>
<dbReference type="InterPro" id="IPR003146">
    <property type="entry name" value="M14A_act_pep"/>
</dbReference>
<reference evidence="18 19" key="2">
    <citation type="journal article" date="2021" name="J. Hered.">
        <title>Feather Gene Expression Elucidates the Developmental Basis of Plumage Iridescence in African Starlings.</title>
        <authorList>
            <person name="Rubenstein D.R."/>
            <person name="Corvelo A."/>
            <person name="MacManes M.D."/>
            <person name="Maia R."/>
            <person name="Narzisi G."/>
            <person name="Rousaki A."/>
            <person name="Vandenabeele P."/>
            <person name="Shawkey M.D."/>
            <person name="Solomon J."/>
        </authorList>
    </citation>
    <scope>NUCLEOTIDE SEQUENCE [LARGE SCALE GENOMIC DNA]</scope>
    <source>
        <strain evidence="18">SS15</strain>
    </source>
</reference>
<evidence type="ECO:0000313" key="17">
    <source>
        <dbReference type="EMBL" id="KAG0113901.1"/>
    </source>
</evidence>
<feature type="domain" description="Peptidase M14" evidence="16">
    <location>
        <begin position="832"/>
        <end position="1125"/>
    </location>
</feature>
<keyword evidence="14" id="KW-0175">Coiled coil</keyword>
<gene>
    <name evidence="18" type="ORF">IHE44_0012685</name>
    <name evidence="17" type="ORF">IHE44_009328</name>
</gene>
<evidence type="ECO:0000256" key="1">
    <source>
        <dbReference type="ARBA" id="ARBA00001947"/>
    </source>
</evidence>
<dbReference type="GO" id="GO:0006508">
    <property type="term" value="P:proteolysis"/>
    <property type="evidence" value="ECO:0007669"/>
    <property type="project" value="UniProtKB-KW"/>
</dbReference>
<feature type="chain" id="PRO_5032507113" evidence="15">
    <location>
        <begin position="17"/>
        <end position="1145"/>
    </location>
</feature>
<dbReference type="GO" id="GO:0008270">
    <property type="term" value="F:zinc ion binding"/>
    <property type="evidence" value="ECO:0007669"/>
    <property type="project" value="InterPro"/>
</dbReference>
<evidence type="ECO:0000313" key="19">
    <source>
        <dbReference type="Proteomes" id="UP000618051"/>
    </source>
</evidence>
<dbReference type="Pfam" id="PF00246">
    <property type="entry name" value="Peptidase_M14"/>
    <property type="match status" value="3"/>
</dbReference>
<dbReference type="InterPro" id="IPR057246">
    <property type="entry name" value="CARBOXYPEPT_ZN_1"/>
</dbReference>
<feature type="signal peptide" evidence="15">
    <location>
        <begin position="1"/>
        <end position="16"/>
    </location>
</feature>
<dbReference type="CDD" id="cd03870">
    <property type="entry name" value="M14_CPA"/>
    <property type="match status" value="2"/>
</dbReference>
<comment type="caution">
    <text evidence="13">Lacks conserved residue(s) required for the propagation of feature annotation.</text>
</comment>
<evidence type="ECO:0000256" key="5">
    <source>
        <dbReference type="ARBA" id="ARBA00022645"/>
    </source>
</evidence>
<evidence type="ECO:0000256" key="4">
    <source>
        <dbReference type="ARBA" id="ARBA00022525"/>
    </source>
</evidence>
<evidence type="ECO:0000256" key="3">
    <source>
        <dbReference type="ARBA" id="ARBA00005988"/>
    </source>
</evidence>
<evidence type="ECO:0000256" key="9">
    <source>
        <dbReference type="ARBA" id="ARBA00022801"/>
    </source>
</evidence>
<dbReference type="Proteomes" id="UP000618051">
    <property type="component" value="Unassembled WGS sequence"/>
</dbReference>
<keyword evidence="7" id="KW-0479">Metal-binding</keyword>
<keyword evidence="8 15" id="KW-0732">Signal</keyword>
<dbReference type="GO" id="GO:0005615">
    <property type="term" value="C:extracellular space"/>
    <property type="evidence" value="ECO:0007669"/>
    <property type="project" value="TreeGrafter"/>
</dbReference>
<dbReference type="Gene3D" id="3.30.70.340">
    <property type="entry name" value="Metallocarboxypeptidase-like"/>
    <property type="match status" value="2"/>
</dbReference>
<keyword evidence="5 17" id="KW-0121">Carboxypeptidase</keyword>
<accession>A0A835NF37</accession>
<dbReference type="EMBL" id="JADDUC010000369">
    <property type="protein sequence ID" value="KAG0113901.1"/>
    <property type="molecule type" value="Genomic_DNA"/>
</dbReference>
<evidence type="ECO:0000256" key="6">
    <source>
        <dbReference type="ARBA" id="ARBA00022670"/>
    </source>
</evidence>
<dbReference type="PROSITE" id="PS52035">
    <property type="entry name" value="PEPTIDASE_M14"/>
    <property type="match status" value="3"/>
</dbReference>
<feature type="domain" description="Peptidase M14" evidence="16">
    <location>
        <begin position="508"/>
        <end position="789"/>
    </location>
</feature>
<reference evidence="18" key="3">
    <citation type="submission" date="2022-01" db="EMBL/GenBank/DDBJ databases">
        <authorList>
            <person name="Rubenstein D.R."/>
        </authorList>
    </citation>
    <scope>NUCLEOTIDE SEQUENCE</scope>
    <source>
        <strain evidence="18">SS15</strain>
        <tissue evidence="18">Liver</tissue>
    </source>
</reference>
<keyword evidence="10" id="KW-0862">Zinc</keyword>
<feature type="non-terminal residue" evidence="17">
    <location>
        <position position="1"/>
    </location>
</feature>
<evidence type="ECO:0000256" key="14">
    <source>
        <dbReference type="SAM" id="Coils"/>
    </source>
</evidence>
<dbReference type="InterPro" id="IPR057247">
    <property type="entry name" value="CARBOXYPEPT_ZN_2"/>
</dbReference>
<evidence type="ECO:0000256" key="13">
    <source>
        <dbReference type="PROSITE-ProRule" id="PRU01379"/>
    </source>
</evidence>
<dbReference type="PROSITE" id="PS00133">
    <property type="entry name" value="CARBOXYPEPT_ZN_2"/>
    <property type="match status" value="3"/>
</dbReference>
<dbReference type="FunFam" id="3.40.630.10:FF:000084">
    <property type="entry name" value="Carboxypeptidase B2"/>
    <property type="match status" value="1"/>
</dbReference>
<dbReference type="PROSITE" id="PS00132">
    <property type="entry name" value="CARBOXYPEPT_ZN_1"/>
    <property type="match status" value="2"/>
</dbReference>
<keyword evidence="4" id="KW-0964">Secreted</keyword>
<feature type="active site" description="Proton donor/acceptor" evidence="13">
    <location>
        <position position="378"/>
    </location>
</feature>
<dbReference type="PRINTS" id="PR00765">
    <property type="entry name" value="CRBOXYPTASEA"/>
</dbReference>
<dbReference type="PANTHER" id="PTHR11705">
    <property type="entry name" value="PROTEASE FAMILY M14 CARBOXYPEPTIDASE A,B"/>
    <property type="match status" value="1"/>
</dbReference>
<evidence type="ECO:0000256" key="2">
    <source>
        <dbReference type="ARBA" id="ARBA00004613"/>
    </source>
</evidence>
<dbReference type="OrthoDB" id="3626597at2759"/>
<evidence type="ECO:0000313" key="18">
    <source>
        <dbReference type="EMBL" id="KAI1239559.1"/>
    </source>
</evidence>
<dbReference type="SUPFAM" id="SSF54897">
    <property type="entry name" value="Protease propeptides/inhibitors"/>
    <property type="match status" value="3"/>
</dbReference>
<dbReference type="EMBL" id="JADDUC020000005">
    <property type="protein sequence ID" value="KAI1239559.1"/>
    <property type="molecule type" value="Genomic_DNA"/>
</dbReference>
<dbReference type="FunFam" id="3.30.70.340:FF:000001">
    <property type="entry name" value="Carboxypeptidase A5"/>
    <property type="match status" value="3"/>
</dbReference>
<dbReference type="AlphaFoldDB" id="A0A835NF37"/>
<dbReference type="InterPro" id="IPR034248">
    <property type="entry name" value="CPA_M14_CPD"/>
</dbReference>
<evidence type="ECO:0000256" key="12">
    <source>
        <dbReference type="ARBA" id="ARBA00023157"/>
    </source>
</evidence>
<dbReference type="PANTHER" id="PTHR11705:SF71">
    <property type="entry name" value="CARBOXYPEPTIDASE A2"/>
    <property type="match status" value="1"/>
</dbReference>
<dbReference type="InterPro" id="IPR036990">
    <property type="entry name" value="M14A-like_propep"/>
</dbReference>
<keyword evidence="19" id="KW-1185">Reference proteome</keyword>
<keyword evidence="11" id="KW-0482">Metalloprotease</keyword>
<comment type="caution">
    <text evidence="17">The sequence shown here is derived from an EMBL/GenBank/DDBJ whole genome shotgun (WGS) entry which is preliminary data.</text>
</comment>
<dbReference type="GO" id="GO:0004181">
    <property type="term" value="F:metallocarboxypeptidase activity"/>
    <property type="evidence" value="ECO:0007669"/>
    <property type="project" value="InterPro"/>
</dbReference>
<keyword evidence="9" id="KW-0378">Hydrolase</keyword>
<feature type="domain" description="Peptidase M14" evidence="16">
    <location>
        <begin position="120"/>
        <end position="412"/>
    </location>
</feature>
<dbReference type="Gene3D" id="3.40.630.10">
    <property type="entry name" value="Zn peptidases"/>
    <property type="match status" value="4"/>
</dbReference>
<sequence length="1145" mass="128693">MKLLLIFSALIGASLCLETFIGHQVLRIKTKNEEEVKQLQLLESLEHLELDFWINPSAPALPVDVRIPAVSVQSVKAFLESQGIEYSILIEDLQDVLDKEKQDMAESAQRQRSSSFDFGAYHTLDDINEELDHLASEYSFVEKIQIGESYEKRPLYVLKFSTGGSRRPAIWLDAGIHSREWVTQASALWIANKIASDYGTDDSITSLLDKMDLFLLPVANPDGFVYTHTSNRMWRKTRSKIPGSICIGVDPNRNWDAGFGGPGASNNPCSESYHGPSANSEVEVKSVVDFIKNHGNFKAFLTLHSYSQLLMYPYGYKCTRPDDYAELESLGRAAASSIRSLYGTTFQVGTICSTIYQASGGSIDWSYDNGIKYSFAFELRDTGRYGFLLPANQIIPAAKETWLGLKRIMEHGVLCILGALALLPPTMETLLVFLTLLGVTSTEQLFVGDQVLRVMARNEEQIALLGVLGEQEELQVDFWRHPNSPGHPVDLRVPFPNLQGVKKFLDSHNFSYSIMIEDVQELVDEEKESMRRSRRVKRSSRTFDFASYHTIDEIYDWMDVLVEDHPNLVSKIQIGQSYENRPLYIAKEYGQDPSVTAILDSMDIFLEIVTNPDGFAFTHSSNRLWRKTRSLNAGSRCVGVDPNRNWDAGFGGAGSSSNPCSETYHGPHAHSEREVRAIVDFIRAHGNVKSVISIHSYSQMLLFPYGYRREPTPDHQEMNELAKKAVSDLAAVHQVLRVVPQSDEELQKVQELQDLEHLQLDFWLAPRGLGLPVDIRVPFPSLQAVKAHLEAAGVSYSIMIEDVQALLDEEQMEMLRSSRQLPLNTNTFNYEAYHTIDEIYNFMDMLVAENPNLVSKLEIGRSTENRPLYVLKFSTGGTNRPAVWIDTGIHSREWVTQASGVWFAKKIVEDHANNEGVASILETMDILLEIVTNPDGFAYTQTTNRMWRKTRSRHSGNICVGVDPNRNWDAGFGEAGASSNSCSETYHGPYANSEPEVKSIVDFVKSHGNIKAFVSIHSYSQLLLYPYGYTYTAVPDQQELHEVSAKAVAALSSLYGTQYKYGSIITTIYRASGGTIDWTYNQGIKYSFTFELRDTGRYGFLLPAKQIVPTAEETWLALKVIMEHTRDNLSGGKVISELELVPEQA</sequence>
<comment type="similarity">
    <text evidence="3 13">Belongs to the peptidase M14 family.</text>
</comment>
<reference evidence="17" key="1">
    <citation type="submission" date="2020-10" db="EMBL/GenBank/DDBJ databases">
        <title>Feather gene expression reveals the developmental basis of iridescence in African starlings.</title>
        <authorList>
            <person name="Rubenstein D.R."/>
        </authorList>
    </citation>
    <scope>NUCLEOTIDE SEQUENCE</scope>
    <source>
        <strain evidence="17">SS15</strain>
        <tissue evidence="17">Liver</tissue>
    </source>
</reference>
<dbReference type="Pfam" id="PF02244">
    <property type="entry name" value="Propep_M14"/>
    <property type="match status" value="3"/>
</dbReference>
<feature type="coiled-coil region" evidence="14">
    <location>
        <begin position="90"/>
        <end position="144"/>
    </location>
</feature>
<evidence type="ECO:0000256" key="11">
    <source>
        <dbReference type="ARBA" id="ARBA00023049"/>
    </source>
</evidence>
<proteinExistence type="inferred from homology"/>
<dbReference type="FunFam" id="3.40.630.10:FF:000132">
    <property type="entry name" value="Carboxypeptidase A1"/>
    <property type="match status" value="2"/>
</dbReference>
<comment type="subcellular location">
    <subcellularLocation>
        <location evidence="2">Secreted</location>
    </subcellularLocation>
</comment>